<evidence type="ECO:0000256" key="1">
    <source>
        <dbReference type="ARBA" id="ARBA00022741"/>
    </source>
</evidence>
<keyword evidence="4 8" id="KW-0347">Helicase</keyword>
<keyword evidence="8" id="KW-0238">DNA-binding</keyword>
<dbReference type="KEGG" id="msub:BK009_01860"/>
<dbReference type="InterPro" id="IPR001650">
    <property type="entry name" value="Helicase_C-like"/>
</dbReference>
<dbReference type="SMART" id="SM00487">
    <property type="entry name" value="DEXDc"/>
    <property type="match status" value="1"/>
</dbReference>
<feature type="domain" description="Helicase ATP-binding" evidence="9">
    <location>
        <begin position="34"/>
        <end position="190"/>
    </location>
</feature>
<dbReference type="AlphaFoldDB" id="A0A2H4VN68"/>
<feature type="domain" description="Helicase C-terminal" evidence="10">
    <location>
        <begin position="210"/>
        <end position="419"/>
    </location>
</feature>
<dbReference type="InterPro" id="IPR041663">
    <property type="entry name" value="DisA/LigA_HHH"/>
</dbReference>
<dbReference type="SMART" id="SM00278">
    <property type="entry name" value="HhH1"/>
    <property type="match status" value="2"/>
</dbReference>
<comment type="function">
    <text evidence="8">DNA-dependent ATPase and 3'-5' DNA helicase that may be involved in repair of stalled replication forks.</text>
</comment>
<keyword evidence="2 8" id="KW-0227">DNA damage</keyword>
<evidence type="ECO:0000256" key="5">
    <source>
        <dbReference type="ARBA" id="ARBA00022840"/>
    </source>
</evidence>
<comment type="similarity">
    <text evidence="8">Belongs to the helicase family. Hel308 subfamily.</text>
</comment>
<evidence type="ECO:0000259" key="9">
    <source>
        <dbReference type="PROSITE" id="PS51192"/>
    </source>
</evidence>
<keyword evidence="5 8" id="KW-0067">ATP-binding</keyword>
<evidence type="ECO:0000259" key="10">
    <source>
        <dbReference type="PROSITE" id="PS51194"/>
    </source>
</evidence>
<dbReference type="InterPro" id="IPR027417">
    <property type="entry name" value="P-loop_NTPase"/>
</dbReference>
<proteinExistence type="inferred from homology"/>
<dbReference type="InterPro" id="IPR050474">
    <property type="entry name" value="Hel308_SKI2-like"/>
</dbReference>
<keyword evidence="3 8" id="KW-0378">Hydrolase</keyword>
<dbReference type="GO" id="GO:0006281">
    <property type="term" value="P:DNA repair"/>
    <property type="evidence" value="ECO:0007669"/>
    <property type="project" value="UniProtKB-UniRule"/>
</dbReference>
<dbReference type="SUPFAM" id="SSF158702">
    <property type="entry name" value="Sec63 N-terminal domain-like"/>
    <property type="match status" value="1"/>
</dbReference>
<dbReference type="PANTHER" id="PTHR47961">
    <property type="entry name" value="DNA POLYMERASE THETA, PUTATIVE (AFU_ORTHOLOGUE AFUA_1G05260)-RELATED"/>
    <property type="match status" value="1"/>
</dbReference>
<comment type="catalytic activity">
    <reaction evidence="8">
        <text>Couples ATP hydrolysis with the unwinding of duplex DNA by translocating in the 3'-5' direction.</text>
        <dbReference type="EC" id="5.6.2.4"/>
    </reaction>
</comment>
<dbReference type="Proteomes" id="UP000232631">
    <property type="component" value="Chromosome"/>
</dbReference>
<dbReference type="EC" id="5.6.2.4" evidence="8"/>
<dbReference type="Gene3D" id="1.10.150.20">
    <property type="entry name" value="5' to 3' exonuclease, C-terminal subdomain"/>
    <property type="match status" value="1"/>
</dbReference>
<evidence type="ECO:0000256" key="4">
    <source>
        <dbReference type="ARBA" id="ARBA00022806"/>
    </source>
</evidence>
<feature type="binding site" evidence="8">
    <location>
        <position position="28"/>
    </location>
    <ligand>
        <name>ATP</name>
        <dbReference type="ChEBI" id="CHEBI:30616"/>
    </ligand>
</feature>
<dbReference type="PANTHER" id="PTHR47961:SF10">
    <property type="entry name" value="ATP-DEPENDENT DNA HELICASE HEL308"/>
    <property type="match status" value="1"/>
</dbReference>
<accession>A0A2H4VN68</accession>
<dbReference type="InterPro" id="IPR022965">
    <property type="entry name" value="Helicase_Hel308"/>
</dbReference>
<evidence type="ECO:0000313" key="12">
    <source>
        <dbReference type="Proteomes" id="UP000232631"/>
    </source>
</evidence>
<dbReference type="GeneID" id="35125188"/>
<evidence type="ECO:0000256" key="8">
    <source>
        <dbReference type="HAMAP-Rule" id="MF_00442"/>
    </source>
</evidence>
<comment type="catalytic activity">
    <reaction evidence="8">
        <text>ATP + H2O = ADP + phosphate + H(+)</text>
        <dbReference type="Rhea" id="RHEA:13065"/>
        <dbReference type="ChEBI" id="CHEBI:15377"/>
        <dbReference type="ChEBI" id="CHEBI:15378"/>
        <dbReference type="ChEBI" id="CHEBI:30616"/>
        <dbReference type="ChEBI" id="CHEBI:43474"/>
        <dbReference type="ChEBI" id="CHEBI:456216"/>
        <dbReference type="EC" id="5.6.2.4"/>
    </reaction>
</comment>
<dbReference type="SUPFAM" id="SSF46785">
    <property type="entry name" value="Winged helix' DNA-binding domain"/>
    <property type="match status" value="1"/>
</dbReference>
<dbReference type="CDD" id="cd18795">
    <property type="entry name" value="SF2_C_Ski2"/>
    <property type="match status" value="1"/>
</dbReference>
<dbReference type="InterPro" id="IPR003583">
    <property type="entry name" value="Hlx-hairpin-Hlx_DNA-bd_motif"/>
</dbReference>
<dbReference type="SMART" id="SM00490">
    <property type="entry name" value="HELICc"/>
    <property type="match status" value="1"/>
</dbReference>
<dbReference type="GO" id="GO:0005524">
    <property type="term" value="F:ATP binding"/>
    <property type="evidence" value="ECO:0007669"/>
    <property type="project" value="UniProtKB-UniRule"/>
</dbReference>
<reference evidence="11 12" key="1">
    <citation type="submission" date="2016-10" db="EMBL/GenBank/DDBJ databases">
        <title>Comparative genomics between deep and shallow subseafloor isolates.</title>
        <authorList>
            <person name="Ishii S."/>
            <person name="Miller J.R."/>
            <person name="Sutton G."/>
            <person name="Suzuki S."/>
            <person name="Methe B."/>
            <person name="Inagaki F."/>
            <person name="Imachi H."/>
        </authorList>
    </citation>
    <scope>NUCLEOTIDE SEQUENCE [LARGE SCALE GENOMIC DNA]</scope>
    <source>
        <strain evidence="11 12">A8p</strain>
    </source>
</reference>
<sequence length="693" mass="78182">MSLESVDPAIRKIIKESYPQIKELNPAQNAVVDAGLLDEKENYIIAIPTASGKTLLGVMAALRTILDGGKVVYAVPLLSIQNEKVKEFKKFEEHGIKVGKHPSSSDLAVMVFESYDALTRFNLNALSDVDLLIVDEFHMIGEYSRGPTIECAITRSRMLHPGMRLIALSATLQNMEELSTWLGARVVEHDYRPVPLFKEVLNTEEFGIKNKNDVILRILKDSMEESSQALVFVSTRRFTESLANYLAGKIKRTLPAEKKKAFKRVAEKILDVPKRRGSLPTEVCLKLAECAENGMAFHHAGLFDRQKEIIEEEFRAGNLLMITATPSLMYGVNLPSKNVVIRDYTRWTSQGPQPIPVFDYLQMSGRAGRPGYDKEGYSYLIGKTLSEAEQLQYQYIYGEIEATNSKLLENRDAVYRQIISQVAAGMARNLDELLEFFKDTFSGFQMTHSEYSSLFASDTIQFQVKEALDFLMEHGMIQAVPDGLRATAFGMLIAKSNYAVQTAVRLKEFARSGGEVEMSRLIYEICRTPDLIPISFKGRKSRDPVRDRLNRAGLFVVDVGNDEATAATLMEWMDERSEYEIENAFNVYAASTRRAAYEASRLVKFHREICQVLGVYSGLDSMETLTARLYYGVKEELLPLVVGIKRLGRRRARALVDAFGTDLRYVSREELLRIEGIGPKTAESILKKYHSHD</sequence>
<evidence type="ECO:0000256" key="3">
    <source>
        <dbReference type="ARBA" id="ARBA00022801"/>
    </source>
</evidence>
<keyword evidence="1 8" id="KW-0547">Nucleotide-binding</keyword>
<protein>
    <recommendedName>
        <fullName evidence="8">ATP-dependent DNA helicase Hel308</fullName>
        <ecNumber evidence="8">5.6.2.4</ecNumber>
    </recommendedName>
    <alternativeName>
        <fullName evidence="8">DNA 3'-5' helicase Hel308</fullName>
    </alternativeName>
</protein>
<dbReference type="Gene3D" id="1.10.3380.30">
    <property type="match status" value="1"/>
</dbReference>
<dbReference type="Pfam" id="PF12826">
    <property type="entry name" value="HHH_2"/>
    <property type="match status" value="1"/>
</dbReference>
<comment type="subunit">
    <text evidence="8">Monomer.</text>
</comment>
<dbReference type="InterPro" id="IPR014001">
    <property type="entry name" value="Helicase_ATP-bd"/>
</dbReference>
<dbReference type="Pfam" id="PF00270">
    <property type="entry name" value="DEAD"/>
    <property type="match status" value="1"/>
</dbReference>
<dbReference type="RefSeq" id="WP_100908857.1">
    <property type="nucleotide sequence ID" value="NZ_CP017768.1"/>
</dbReference>
<keyword evidence="6 8" id="KW-0234">DNA repair</keyword>
<keyword evidence="7 8" id="KW-0413">Isomerase</keyword>
<dbReference type="PROSITE" id="PS51192">
    <property type="entry name" value="HELICASE_ATP_BIND_1"/>
    <property type="match status" value="1"/>
</dbReference>
<name>A0A2H4VN68_9EURY</name>
<dbReference type="GO" id="GO:0043138">
    <property type="term" value="F:3'-5' DNA helicase activity"/>
    <property type="evidence" value="ECO:0007669"/>
    <property type="project" value="UniProtKB-UniRule"/>
</dbReference>
<evidence type="ECO:0000256" key="2">
    <source>
        <dbReference type="ARBA" id="ARBA00022763"/>
    </source>
</evidence>
<dbReference type="SUPFAM" id="SSF52540">
    <property type="entry name" value="P-loop containing nucleoside triphosphate hydrolases"/>
    <property type="match status" value="1"/>
</dbReference>
<evidence type="ECO:0000313" key="11">
    <source>
        <dbReference type="EMBL" id="AUB59534.1"/>
    </source>
</evidence>
<organism evidence="11 12">
    <name type="scientific">Methanobacterium subterraneum</name>
    <dbReference type="NCBI Taxonomy" id="59277"/>
    <lineage>
        <taxon>Archaea</taxon>
        <taxon>Methanobacteriati</taxon>
        <taxon>Methanobacteriota</taxon>
        <taxon>Methanomada group</taxon>
        <taxon>Methanobacteria</taxon>
        <taxon>Methanobacteriales</taxon>
        <taxon>Methanobacteriaceae</taxon>
        <taxon>Methanobacterium</taxon>
    </lineage>
</organism>
<keyword evidence="12" id="KW-1185">Reference proteome</keyword>
<dbReference type="InterPro" id="IPR011545">
    <property type="entry name" value="DEAD/DEAH_box_helicase_dom"/>
</dbReference>
<dbReference type="InterPro" id="IPR036390">
    <property type="entry name" value="WH_DNA-bd_sf"/>
</dbReference>
<dbReference type="GO" id="GO:0003677">
    <property type="term" value="F:DNA binding"/>
    <property type="evidence" value="ECO:0007669"/>
    <property type="project" value="UniProtKB-UniRule"/>
</dbReference>
<evidence type="ECO:0000256" key="6">
    <source>
        <dbReference type="ARBA" id="ARBA00023204"/>
    </source>
</evidence>
<dbReference type="GO" id="GO:0016887">
    <property type="term" value="F:ATP hydrolysis activity"/>
    <property type="evidence" value="ECO:0007669"/>
    <property type="project" value="RHEA"/>
</dbReference>
<evidence type="ECO:0000256" key="7">
    <source>
        <dbReference type="ARBA" id="ARBA00023235"/>
    </source>
</evidence>
<gene>
    <name evidence="8" type="primary">hel308</name>
    <name evidence="11" type="ORF">BK009_01860</name>
</gene>
<dbReference type="EMBL" id="CP017768">
    <property type="protein sequence ID" value="AUB59534.1"/>
    <property type="molecule type" value="Genomic_DNA"/>
</dbReference>
<dbReference type="HAMAP" id="MF_00442">
    <property type="entry name" value="Helicase_Hel308"/>
    <property type="match status" value="1"/>
</dbReference>
<dbReference type="Gene3D" id="3.40.50.300">
    <property type="entry name" value="P-loop containing nucleotide triphosphate hydrolases"/>
    <property type="match status" value="2"/>
</dbReference>
<dbReference type="Pfam" id="PF00271">
    <property type="entry name" value="Helicase_C"/>
    <property type="match status" value="1"/>
</dbReference>
<dbReference type="PROSITE" id="PS51194">
    <property type="entry name" value="HELICASE_CTER"/>
    <property type="match status" value="1"/>
</dbReference>